<evidence type="ECO:0000313" key="2">
    <source>
        <dbReference type="EMBL" id="QPK25571.1"/>
    </source>
</evidence>
<organism evidence="2 3">
    <name type="scientific">Pectobacterium brasiliense</name>
    <dbReference type="NCBI Taxonomy" id="180957"/>
    <lineage>
        <taxon>Bacteria</taxon>
        <taxon>Pseudomonadati</taxon>
        <taxon>Pseudomonadota</taxon>
        <taxon>Gammaproteobacteria</taxon>
        <taxon>Enterobacterales</taxon>
        <taxon>Pectobacteriaceae</taxon>
        <taxon>Pectobacterium</taxon>
    </lineage>
</organism>
<reference evidence="1 4" key="1">
    <citation type="submission" date="2020-07" db="EMBL/GenBank/DDBJ databases">
        <title>A pangenomic view of the genus Pectobacterium provides insights into genome organization, phylogeny, and virulence.</title>
        <authorList>
            <person name="Jonkheer E."/>
            <person name="Brankovics B."/>
            <person name="Houwers I."/>
            <person name="Van Der Wolf J."/>
            <person name="Bonants P."/>
            <person name="Vreeburg R."/>
            <person name="Bollema R."/>
            <person name="De Haan J."/>
            <person name="Berke L."/>
            <person name="De Ridder D."/>
            <person name="Smit S."/>
            <person name="Van Der Lee T.A.J."/>
        </authorList>
    </citation>
    <scope>NUCLEOTIDE SEQUENCE [LARGE SCALE GENOMIC DNA]</scope>
    <source>
        <strain evidence="1 4">NAK:384</strain>
    </source>
</reference>
<evidence type="ECO:0000313" key="1">
    <source>
        <dbReference type="EMBL" id="MBN3108723.1"/>
    </source>
</evidence>
<protein>
    <submittedName>
        <fullName evidence="2">Uncharacterized protein</fullName>
    </submittedName>
</protein>
<sequence>MEIEEFTDTYSDDIVYLREAREALLTHPLRSEMPDYCNASLSRLYAIVMIGSIESMLERWLDRDNFKILNAYFKPKVTNTVRINGLCSSFTSKGINVNKNVFDDYLAIKYIRNAIVHASWAKQSGGLKQDEINWIQSRGFPTDTRKLNSTHWQRFEWVNENMMFYIALAGLVKVPPAHHSGTVGIDIKPLPDTSGIINWSDWPRLYWSNLERISESLNTSIEQEISQNESNWSAKLAGSDFNKLTSFQKSRHLILSAFTSVKNGECIVKNRLKLSENVSMCWNQFVAHCPEFRSLEKVEVRSAINTLFIMHKNNIHPVDHIFPEIKEDAPLKVHEGLVSMCFEKTDLLTITDIAKAYKLGRMAYRVMVNIMPLRLFSYLMPICAPERIQEWHDKSNYISDIYKLNRLWYTSIEGYQLNIDGIDYYQDLIKSFSEIK</sequence>
<dbReference type="EMBL" id="JACGET010000036">
    <property type="protein sequence ID" value="MBN3108723.1"/>
    <property type="molecule type" value="Genomic_DNA"/>
</dbReference>
<reference evidence="2 3" key="2">
    <citation type="submission" date="2020-11" db="EMBL/GenBank/DDBJ databases">
        <title>Complete genome sequence of Pectobacterium brasiliense strain F126.</title>
        <authorList>
            <person name="Miroshnikov K."/>
            <person name="Vo T.N.H."/>
            <person name="Khodykina M.V."/>
            <person name="Kabanova A.P."/>
            <person name="Shneider M."/>
            <person name="Korzhenkov A."/>
            <person name="Toschakov S.V."/>
            <person name="Miroshnikov K.A."/>
            <person name="Ignatov A.N."/>
            <person name="Mikhailova Y.V."/>
            <person name="Shelenkov A."/>
            <person name="Yanushevich Y.G."/>
            <person name="Evseev P.V."/>
        </authorList>
    </citation>
    <scope>NUCLEOTIDE SEQUENCE [LARGE SCALE GENOMIC DNA]</scope>
    <source>
        <strain evidence="2 3">F126</strain>
    </source>
</reference>
<dbReference type="RefSeq" id="WP_119871227.1">
    <property type="nucleotide sequence ID" value="NZ_BSWF01000028.1"/>
</dbReference>
<dbReference type="AlphaFoldDB" id="A0A433MY47"/>
<keyword evidence="4" id="KW-1185">Reference proteome</keyword>
<gene>
    <name evidence="2" type="ORF">F126LOC_007260</name>
    <name evidence="1" type="ORF">H4F48_21930</name>
</gene>
<accession>A0A433MY47</accession>
<name>A0A433MY47_9GAMM</name>
<evidence type="ECO:0000313" key="3">
    <source>
        <dbReference type="Proteomes" id="UP000269351"/>
    </source>
</evidence>
<evidence type="ECO:0000313" key="4">
    <source>
        <dbReference type="Proteomes" id="UP000762586"/>
    </source>
</evidence>
<dbReference type="Proteomes" id="UP000269351">
    <property type="component" value="Chromosome"/>
</dbReference>
<dbReference type="Proteomes" id="UP000762586">
    <property type="component" value="Unassembled WGS sequence"/>
</dbReference>
<dbReference type="EMBL" id="CP065031">
    <property type="protein sequence ID" value="QPK25571.1"/>
    <property type="molecule type" value="Genomic_DNA"/>
</dbReference>
<proteinExistence type="predicted"/>